<evidence type="ECO:0008006" key="5">
    <source>
        <dbReference type="Google" id="ProtNLM"/>
    </source>
</evidence>
<sequence length="439" mass="49434">MWNTFSKKRQSKSLAAQLRGNVNVGNVNAGGNGVNYCDDEKESSSSSGSDDSISRDVPAAPNATNHSRTNNDSNDDDDDSVVQQAQVQQQRIYNKQRLDACTLFFSDLSFFFGSTMYLWLAVSESCQTILYGNSTSIEEAEAYNNMNYIDFFYDQTIFTFNNIFEINDNNNNDNYDYTSQVSLYMMYGFIASLLFCVTGLFKICLATADHWCDRLPYLFMVLASILGMISSSIIRLYPFISNILFCIEIHLFALQAATLVLSRFKTGPPPNIITTTTPTPSDGEHLTTITIATKFPWIRFIGGDILFLIATLTGIAYHESNVNKGLVQDNTEITKEEEEEEDVDIDHENKSSKSSNMFRFTTRNSNRKTTATTTNNIYNNQNNYNNNVKDDDDDDDTGSVISSWTVGPGPKNKDHITKSSLDDIFGRPVHRTKANMTYY</sequence>
<evidence type="ECO:0000313" key="3">
    <source>
        <dbReference type="EMBL" id="OEU10461.1"/>
    </source>
</evidence>
<feature type="compositionally biased region" description="Acidic residues" evidence="1">
    <location>
        <begin position="335"/>
        <end position="345"/>
    </location>
</feature>
<dbReference type="InParanoid" id="A0A1E7EWX4"/>
<feature type="transmembrane region" description="Helical" evidence="2">
    <location>
        <begin position="100"/>
        <end position="120"/>
    </location>
</feature>
<feature type="transmembrane region" description="Helical" evidence="2">
    <location>
        <begin position="240"/>
        <end position="261"/>
    </location>
</feature>
<dbReference type="OrthoDB" id="56083at2759"/>
<proteinExistence type="predicted"/>
<keyword evidence="2" id="KW-0472">Membrane</keyword>
<name>A0A1E7EWX4_9STRA</name>
<keyword evidence="4" id="KW-1185">Reference proteome</keyword>
<keyword evidence="2" id="KW-0812">Transmembrane</keyword>
<feature type="region of interest" description="Disordered" evidence="1">
    <location>
        <begin position="371"/>
        <end position="415"/>
    </location>
</feature>
<reference evidence="3 4" key="1">
    <citation type="submission" date="2016-09" db="EMBL/GenBank/DDBJ databases">
        <title>Extensive genetic diversity and differential bi-allelic expression allows diatom success in the polar Southern Ocean.</title>
        <authorList>
            <consortium name="DOE Joint Genome Institute"/>
            <person name="Mock T."/>
            <person name="Otillar R.P."/>
            <person name="Strauss J."/>
            <person name="Dupont C."/>
            <person name="Frickenhaus S."/>
            <person name="Maumus F."/>
            <person name="Mcmullan M."/>
            <person name="Sanges R."/>
            <person name="Schmutz J."/>
            <person name="Toseland A."/>
            <person name="Valas R."/>
            <person name="Veluchamy A."/>
            <person name="Ward B.J."/>
            <person name="Allen A."/>
            <person name="Barry K."/>
            <person name="Falciatore A."/>
            <person name="Ferrante M."/>
            <person name="Fortunato A.E."/>
            <person name="Gloeckner G."/>
            <person name="Gruber A."/>
            <person name="Hipkin R."/>
            <person name="Janech M."/>
            <person name="Kroth P."/>
            <person name="Leese F."/>
            <person name="Lindquist E."/>
            <person name="Lyon B.R."/>
            <person name="Martin J."/>
            <person name="Mayer C."/>
            <person name="Parker M."/>
            <person name="Quesneville H."/>
            <person name="Raymond J."/>
            <person name="Uhlig C."/>
            <person name="Valentin K.U."/>
            <person name="Worden A.Z."/>
            <person name="Armbrust E.V."/>
            <person name="Bowler C."/>
            <person name="Green B."/>
            <person name="Moulton V."/>
            <person name="Van Oosterhout C."/>
            <person name="Grigoriev I."/>
        </authorList>
    </citation>
    <scope>NUCLEOTIDE SEQUENCE [LARGE SCALE GENOMIC DNA]</scope>
    <source>
        <strain evidence="3 4">CCMP1102</strain>
    </source>
</reference>
<feature type="transmembrane region" description="Helical" evidence="2">
    <location>
        <begin position="184"/>
        <end position="205"/>
    </location>
</feature>
<feature type="transmembrane region" description="Helical" evidence="2">
    <location>
        <begin position="217"/>
        <end position="234"/>
    </location>
</feature>
<dbReference type="KEGG" id="fcy:FRACYDRAFT_246872"/>
<feature type="region of interest" description="Disordered" evidence="1">
    <location>
        <begin position="333"/>
        <end position="354"/>
    </location>
</feature>
<protein>
    <recommendedName>
        <fullName evidence="5">Transmembrane protein</fullName>
    </recommendedName>
</protein>
<evidence type="ECO:0000256" key="2">
    <source>
        <dbReference type="SAM" id="Phobius"/>
    </source>
</evidence>
<gene>
    <name evidence="3" type="ORF">FRACYDRAFT_246872</name>
</gene>
<evidence type="ECO:0000313" key="4">
    <source>
        <dbReference type="Proteomes" id="UP000095751"/>
    </source>
</evidence>
<organism evidence="3 4">
    <name type="scientific">Fragilariopsis cylindrus CCMP1102</name>
    <dbReference type="NCBI Taxonomy" id="635003"/>
    <lineage>
        <taxon>Eukaryota</taxon>
        <taxon>Sar</taxon>
        <taxon>Stramenopiles</taxon>
        <taxon>Ochrophyta</taxon>
        <taxon>Bacillariophyta</taxon>
        <taxon>Bacillariophyceae</taxon>
        <taxon>Bacillariophycidae</taxon>
        <taxon>Bacillariales</taxon>
        <taxon>Bacillariaceae</taxon>
        <taxon>Fragilariopsis</taxon>
    </lineage>
</organism>
<feature type="region of interest" description="Disordered" evidence="1">
    <location>
        <begin position="26"/>
        <end position="86"/>
    </location>
</feature>
<feature type="compositionally biased region" description="Low complexity" evidence="1">
    <location>
        <begin position="371"/>
        <end position="387"/>
    </location>
</feature>
<keyword evidence="2" id="KW-1133">Transmembrane helix</keyword>
<dbReference type="EMBL" id="KV784371">
    <property type="protein sequence ID" value="OEU10461.1"/>
    <property type="molecule type" value="Genomic_DNA"/>
</dbReference>
<dbReference type="AlphaFoldDB" id="A0A1E7EWX4"/>
<dbReference type="Proteomes" id="UP000095751">
    <property type="component" value="Unassembled WGS sequence"/>
</dbReference>
<accession>A0A1E7EWX4</accession>
<evidence type="ECO:0000256" key="1">
    <source>
        <dbReference type="SAM" id="MobiDB-lite"/>
    </source>
</evidence>